<dbReference type="Proteomes" id="UP001152795">
    <property type="component" value="Unassembled WGS sequence"/>
</dbReference>
<feature type="region of interest" description="Disordered" evidence="1">
    <location>
        <begin position="14"/>
        <end position="41"/>
    </location>
</feature>
<dbReference type="EMBL" id="CACRXK020001985">
    <property type="protein sequence ID" value="CAB3992125.1"/>
    <property type="molecule type" value="Genomic_DNA"/>
</dbReference>
<accession>A0A6S7GKF4</accession>
<sequence>MARTLARVACTLAHGSHGSHGSHPGSHGSHSGSHGSHLGSHGSLARTILKLNEIESIQRRALKIIYPDLSYADALDTTGFDILIDRRGDACKSTFCNPAGKYS</sequence>
<organism evidence="2 3">
    <name type="scientific">Paramuricea clavata</name>
    <name type="common">Red gorgonian</name>
    <name type="synonym">Violescent sea-whip</name>
    <dbReference type="NCBI Taxonomy" id="317549"/>
    <lineage>
        <taxon>Eukaryota</taxon>
        <taxon>Metazoa</taxon>
        <taxon>Cnidaria</taxon>
        <taxon>Anthozoa</taxon>
        <taxon>Octocorallia</taxon>
        <taxon>Malacalcyonacea</taxon>
        <taxon>Plexauridae</taxon>
        <taxon>Paramuricea</taxon>
    </lineage>
</organism>
<evidence type="ECO:0000313" key="2">
    <source>
        <dbReference type="EMBL" id="CAB3992125.1"/>
    </source>
</evidence>
<proteinExistence type="predicted"/>
<keyword evidence="3" id="KW-1185">Reference proteome</keyword>
<evidence type="ECO:0000313" key="3">
    <source>
        <dbReference type="Proteomes" id="UP001152795"/>
    </source>
</evidence>
<protein>
    <submittedName>
        <fullName evidence="2">Uncharacterized protein</fullName>
    </submittedName>
</protein>
<gene>
    <name evidence="2" type="ORF">PACLA_8A000310</name>
</gene>
<reference evidence="2" key="1">
    <citation type="submission" date="2020-04" db="EMBL/GenBank/DDBJ databases">
        <authorList>
            <person name="Alioto T."/>
            <person name="Alioto T."/>
            <person name="Gomez Garrido J."/>
        </authorList>
    </citation>
    <scope>NUCLEOTIDE SEQUENCE</scope>
    <source>
        <strain evidence="2">A484AB</strain>
    </source>
</reference>
<evidence type="ECO:0000256" key="1">
    <source>
        <dbReference type="SAM" id="MobiDB-lite"/>
    </source>
</evidence>
<name>A0A6S7GKF4_PARCT</name>
<dbReference type="AlphaFoldDB" id="A0A6S7GKF4"/>
<comment type="caution">
    <text evidence="2">The sequence shown here is derived from an EMBL/GenBank/DDBJ whole genome shotgun (WGS) entry which is preliminary data.</text>
</comment>